<accession>A0A0N4Y9M0</accession>
<name>A0A0N4Y9M0_NIPBR</name>
<evidence type="ECO:0000313" key="3">
    <source>
        <dbReference type="WBParaSite" id="NBR_0001302101-mRNA-1"/>
    </source>
</evidence>
<dbReference type="WBParaSite" id="NBR_0001302101-mRNA-1">
    <property type="protein sequence ID" value="NBR_0001302101-mRNA-1"/>
    <property type="gene ID" value="NBR_0001302101"/>
</dbReference>
<dbReference type="EMBL" id="UYSL01020919">
    <property type="protein sequence ID" value="VDL76611.1"/>
    <property type="molecule type" value="Genomic_DNA"/>
</dbReference>
<keyword evidence="2" id="KW-1185">Reference proteome</keyword>
<dbReference type="AlphaFoldDB" id="A0A0N4Y9M0"/>
<organism evidence="3">
    <name type="scientific">Nippostrongylus brasiliensis</name>
    <name type="common">Rat hookworm</name>
    <dbReference type="NCBI Taxonomy" id="27835"/>
    <lineage>
        <taxon>Eukaryota</taxon>
        <taxon>Metazoa</taxon>
        <taxon>Ecdysozoa</taxon>
        <taxon>Nematoda</taxon>
        <taxon>Chromadorea</taxon>
        <taxon>Rhabditida</taxon>
        <taxon>Rhabditina</taxon>
        <taxon>Rhabditomorpha</taxon>
        <taxon>Strongyloidea</taxon>
        <taxon>Heligmosomidae</taxon>
        <taxon>Nippostrongylus</taxon>
    </lineage>
</organism>
<proteinExistence type="predicted"/>
<gene>
    <name evidence="1" type="ORF">NBR_LOCUS13022</name>
</gene>
<dbReference type="Proteomes" id="UP000271162">
    <property type="component" value="Unassembled WGS sequence"/>
</dbReference>
<reference evidence="1 2" key="2">
    <citation type="submission" date="2018-11" db="EMBL/GenBank/DDBJ databases">
        <authorList>
            <consortium name="Pathogen Informatics"/>
        </authorList>
    </citation>
    <scope>NUCLEOTIDE SEQUENCE [LARGE SCALE GENOMIC DNA]</scope>
</reference>
<sequence length="234" mass="26867">GKTVIKVCQGIPADLEPVPTKLRRAGTSDNYSVSQTQADIEFSKLSVNDIVKFIADRTTDPIVAEALEVLSEKIRLETHSAYEAEKRARTIVVMYHCGYDGLCKADYQLPPSRRHDDLVGKVRSLMDALDLECMPSEVFRMGRPRPDKPRLVKIVLPSTYFWCRAFANARLLPSVRFRNVFIRRSMTEDERKREAELRQEAKERNAGLSSKEWVVYRRELRRVSELARKVPGNV</sequence>
<protein>
    <submittedName>
        <fullName evidence="3">Ku domain-containing protein</fullName>
    </submittedName>
</protein>
<reference evidence="3" key="1">
    <citation type="submission" date="2017-02" db="UniProtKB">
        <authorList>
            <consortium name="WormBaseParasite"/>
        </authorList>
    </citation>
    <scope>IDENTIFICATION</scope>
</reference>
<evidence type="ECO:0000313" key="1">
    <source>
        <dbReference type="EMBL" id="VDL76611.1"/>
    </source>
</evidence>
<dbReference type="STRING" id="27835.A0A0N4Y9M0"/>
<evidence type="ECO:0000313" key="2">
    <source>
        <dbReference type="Proteomes" id="UP000271162"/>
    </source>
</evidence>